<evidence type="ECO:0000256" key="5">
    <source>
        <dbReference type="ARBA" id="ARBA00022723"/>
    </source>
</evidence>
<keyword evidence="4" id="KW-0808">Transferase</keyword>
<evidence type="ECO:0000256" key="11">
    <source>
        <dbReference type="SAM" id="Phobius"/>
    </source>
</evidence>
<accession>A0A5E4FJW5</accession>
<dbReference type="OMA" id="QVISCRH"/>
<evidence type="ECO:0000256" key="2">
    <source>
        <dbReference type="ARBA" id="ARBA00004906"/>
    </source>
</evidence>
<evidence type="ECO:0000256" key="9">
    <source>
        <dbReference type="PROSITE-ProRule" id="PRU00175"/>
    </source>
</evidence>
<feature type="region of interest" description="Disordered" evidence="10">
    <location>
        <begin position="214"/>
        <end position="241"/>
    </location>
</feature>
<protein>
    <recommendedName>
        <fullName evidence="3">RING-type E3 ubiquitin transferase</fullName>
        <ecNumber evidence="3">2.3.2.27</ecNumber>
    </recommendedName>
</protein>
<dbReference type="InParanoid" id="A0A5E4FJW5"/>
<dbReference type="EMBL" id="CABIKO010000124">
    <property type="protein sequence ID" value="VVA27549.1"/>
    <property type="molecule type" value="Genomic_DNA"/>
</dbReference>
<dbReference type="GO" id="GO:0008270">
    <property type="term" value="F:zinc ion binding"/>
    <property type="evidence" value="ECO:0007669"/>
    <property type="project" value="UniProtKB-KW"/>
</dbReference>
<feature type="transmembrane region" description="Helical" evidence="11">
    <location>
        <begin position="25"/>
        <end position="49"/>
    </location>
</feature>
<dbReference type="CDD" id="cd16461">
    <property type="entry name" value="RING-H2_EL5-like"/>
    <property type="match status" value="1"/>
</dbReference>
<dbReference type="GO" id="GO:0016567">
    <property type="term" value="P:protein ubiquitination"/>
    <property type="evidence" value="ECO:0007669"/>
    <property type="project" value="InterPro"/>
</dbReference>
<evidence type="ECO:0000313" key="15">
    <source>
        <dbReference type="Proteomes" id="UP000327085"/>
    </source>
</evidence>
<comment type="pathway">
    <text evidence="2">Protein modification; protein ubiquitination.</text>
</comment>
<dbReference type="EMBL" id="JAJFAZ020000005">
    <property type="protein sequence ID" value="KAI5329227.1"/>
    <property type="molecule type" value="Genomic_DNA"/>
</dbReference>
<keyword evidence="6 9" id="KW-0863">Zinc-finger</keyword>
<keyword evidence="11" id="KW-0472">Membrane</keyword>
<keyword evidence="11" id="KW-0812">Transmembrane</keyword>
<dbReference type="SUPFAM" id="SSF57850">
    <property type="entry name" value="RING/U-box"/>
    <property type="match status" value="1"/>
</dbReference>
<evidence type="ECO:0000256" key="3">
    <source>
        <dbReference type="ARBA" id="ARBA00012483"/>
    </source>
</evidence>
<keyword evidence="11" id="KW-1133">Transmembrane helix</keyword>
<dbReference type="PROSITE" id="PS50089">
    <property type="entry name" value="ZF_RING_2"/>
    <property type="match status" value="1"/>
</dbReference>
<evidence type="ECO:0000256" key="10">
    <source>
        <dbReference type="SAM" id="MobiDB-lite"/>
    </source>
</evidence>
<keyword evidence="5" id="KW-0479">Metal-binding</keyword>
<comment type="catalytic activity">
    <reaction evidence="1">
        <text>S-ubiquitinyl-[E2 ubiquitin-conjugating enzyme]-L-cysteine + [acceptor protein]-L-lysine = [E2 ubiquitin-conjugating enzyme]-L-cysteine + N(6)-ubiquitinyl-[acceptor protein]-L-lysine.</text>
        <dbReference type="EC" id="2.3.2.27"/>
    </reaction>
</comment>
<evidence type="ECO:0000259" key="12">
    <source>
        <dbReference type="PROSITE" id="PS50089"/>
    </source>
</evidence>
<evidence type="ECO:0000256" key="7">
    <source>
        <dbReference type="ARBA" id="ARBA00022786"/>
    </source>
</evidence>
<sequence length="259" mass="28710">MGSLPQTPASSTNSHLYPQALQLKLYQAFIFSIPILFSIILFLLFYLFYLKRRASTLSSSPPILPRSYQDQSAATTYHVSSDCPVGLKGELKEKLQAILFDEEQRKKDAQCCVCLGDFEMEEELLQVISCRHVFHVDCIHHWLHNNTTCPLCRCSVIPISTKLDSPALQAPPSASSPGQHNPSIIISNHSPGIILLDQQHQQQHQLVSNVTSNVTTPVEGSSSEGRGAILRDSGMSSGHYTDEDLREPVVVCIQTHDLS</sequence>
<keyword evidence="8" id="KW-0862">Zinc</keyword>
<dbReference type="AlphaFoldDB" id="A0A5E4FJW5"/>
<evidence type="ECO:0000256" key="1">
    <source>
        <dbReference type="ARBA" id="ARBA00000900"/>
    </source>
</evidence>
<keyword evidence="7" id="KW-0833">Ubl conjugation pathway</keyword>
<dbReference type="PANTHER" id="PTHR46913">
    <property type="entry name" value="RING-H2 FINGER PROTEIN ATL16"/>
    <property type="match status" value="1"/>
</dbReference>
<dbReference type="Proteomes" id="UP001054821">
    <property type="component" value="Chromosome 5"/>
</dbReference>
<evidence type="ECO:0000313" key="14">
    <source>
        <dbReference type="EMBL" id="VVA27549.1"/>
    </source>
</evidence>
<evidence type="ECO:0000256" key="8">
    <source>
        <dbReference type="ARBA" id="ARBA00022833"/>
    </source>
</evidence>
<dbReference type="SMART" id="SM00184">
    <property type="entry name" value="RING"/>
    <property type="match status" value="1"/>
</dbReference>
<dbReference type="EC" id="2.3.2.27" evidence="3"/>
<dbReference type="InterPro" id="IPR013083">
    <property type="entry name" value="Znf_RING/FYVE/PHD"/>
</dbReference>
<evidence type="ECO:0000313" key="16">
    <source>
        <dbReference type="Proteomes" id="UP001054821"/>
    </source>
</evidence>
<gene>
    <name evidence="14" type="ORF">ALMOND_2B016761</name>
    <name evidence="13" type="ORF">L3X38_028624</name>
</gene>
<evidence type="ECO:0000256" key="4">
    <source>
        <dbReference type="ARBA" id="ARBA00022679"/>
    </source>
</evidence>
<reference evidence="13 16" key="3">
    <citation type="journal article" date="2022" name="G3 (Bethesda)">
        <title>Whole-genome sequence and methylome profiling of the almond [Prunus dulcis (Mill.) D.A. Webb] cultivar 'Nonpareil'.</title>
        <authorList>
            <person name="D'Amico-Willman K.M."/>
            <person name="Ouma W.Z."/>
            <person name="Meulia T."/>
            <person name="Sideli G.M."/>
            <person name="Gradziel T.M."/>
            <person name="Fresnedo-Ramirez J."/>
        </authorList>
    </citation>
    <scope>NUCLEOTIDE SEQUENCE [LARGE SCALE GENOMIC DNA]</scope>
    <source>
        <strain evidence="13">Clone GOH B32 T37-40</strain>
    </source>
</reference>
<dbReference type="InterPro" id="IPR044600">
    <property type="entry name" value="ATL1/ATL16-like"/>
</dbReference>
<organism evidence="14 15">
    <name type="scientific">Prunus dulcis</name>
    <name type="common">Almond</name>
    <name type="synonym">Amygdalus dulcis</name>
    <dbReference type="NCBI Taxonomy" id="3755"/>
    <lineage>
        <taxon>Eukaryota</taxon>
        <taxon>Viridiplantae</taxon>
        <taxon>Streptophyta</taxon>
        <taxon>Embryophyta</taxon>
        <taxon>Tracheophyta</taxon>
        <taxon>Spermatophyta</taxon>
        <taxon>Magnoliopsida</taxon>
        <taxon>eudicotyledons</taxon>
        <taxon>Gunneridae</taxon>
        <taxon>Pentapetalae</taxon>
        <taxon>rosids</taxon>
        <taxon>fabids</taxon>
        <taxon>Rosales</taxon>
        <taxon>Rosaceae</taxon>
        <taxon>Amygdaloideae</taxon>
        <taxon>Amygdaleae</taxon>
        <taxon>Prunus</taxon>
    </lineage>
</organism>
<evidence type="ECO:0000313" key="13">
    <source>
        <dbReference type="EMBL" id="KAI5329227.1"/>
    </source>
</evidence>
<dbReference type="Gramene" id="VVA27549">
    <property type="protein sequence ID" value="VVA27549"/>
    <property type="gene ID" value="Prudul26B016761"/>
</dbReference>
<reference evidence="14" key="1">
    <citation type="submission" date="2019-07" db="EMBL/GenBank/DDBJ databases">
        <authorList>
            <person name="Alioto T."/>
            <person name="Alioto T."/>
            <person name="Gomez Garrido J."/>
        </authorList>
    </citation>
    <scope>NUCLEOTIDE SEQUENCE</scope>
</reference>
<dbReference type="GO" id="GO:0061630">
    <property type="term" value="F:ubiquitin protein ligase activity"/>
    <property type="evidence" value="ECO:0007669"/>
    <property type="project" value="UniProtKB-EC"/>
</dbReference>
<dbReference type="Pfam" id="PF13639">
    <property type="entry name" value="zf-RING_2"/>
    <property type="match status" value="1"/>
</dbReference>
<evidence type="ECO:0000256" key="6">
    <source>
        <dbReference type="ARBA" id="ARBA00022771"/>
    </source>
</evidence>
<feature type="domain" description="RING-type" evidence="12">
    <location>
        <begin position="111"/>
        <end position="153"/>
    </location>
</feature>
<dbReference type="InterPro" id="IPR001841">
    <property type="entry name" value="Znf_RING"/>
</dbReference>
<proteinExistence type="predicted"/>
<name>A0A5E4FJW5_PRUDU</name>
<keyword evidence="16" id="KW-1185">Reference proteome</keyword>
<dbReference type="Proteomes" id="UP000327085">
    <property type="component" value="Chromosome 5"/>
</dbReference>
<dbReference type="PANTHER" id="PTHR46913:SF23">
    <property type="entry name" value="E3 UBIQUITIN-PROTEIN LIGASE RHA4A-RELATED"/>
    <property type="match status" value="1"/>
</dbReference>
<reference evidence="15" key="2">
    <citation type="journal article" date="2020" name="Plant J.">
        <title>Transposons played a major role in the diversification between the closely related almond and peach genomes: results from the almond genome sequence.</title>
        <authorList>
            <person name="Alioto T."/>
            <person name="Alexiou K.G."/>
            <person name="Bardil A."/>
            <person name="Barteri F."/>
            <person name="Castanera R."/>
            <person name="Cruz F."/>
            <person name="Dhingra A."/>
            <person name="Duval H."/>
            <person name="Fernandez I Marti A."/>
            <person name="Frias L."/>
            <person name="Galan B."/>
            <person name="Garcia J.L."/>
            <person name="Howad W."/>
            <person name="Gomez-Garrido J."/>
            <person name="Gut M."/>
            <person name="Julca I."/>
            <person name="Morata J."/>
            <person name="Puigdomenech P."/>
            <person name="Ribeca P."/>
            <person name="Rubio Cabetas M.J."/>
            <person name="Vlasova A."/>
            <person name="Wirthensohn M."/>
            <person name="Garcia-Mas J."/>
            <person name="Gabaldon T."/>
            <person name="Casacuberta J.M."/>
            <person name="Arus P."/>
        </authorList>
    </citation>
    <scope>NUCLEOTIDE SEQUENCE [LARGE SCALE GENOMIC DNA]</scope>
    <source>
        <strain evidence="15">cv. Texas</strain>
    </source>
</reference>
<dbReference type="Gene3D" id="3.30.40.10">
    <property type="entry name" value="Zinc/RING finger domain, C3HC4 (zinc finger)"/>
    <property type="match status" value="1"/>
</dbReference>